<dbReference type="EMBL" id="AP021857">
    <property type="protein sequence ID" value="BBO21641.1"/>
    <property type="molecule type" value="Genomic_DNA"/>
</dbReference>
<dbReference type="GO" id="GO:0008967">
    <property type="term" value="F:phosphoglycolate phosphatase activity"/>
    <property type="evidence" value="ECO:0007669"/>
    <property type="project" value="UniProtKB-EC"/>
</dbReference>
<dbReference type="GO" id="GO:0005829">
    <property type="term" value="C:cytosol"/>
    <property type="evidence" value="ECO:0007669"/>
    <property type="project" value="TreeGrafter"/>
</dbReference>
<comment type="similarity">
    <text evidence="3">Belongs to the HAD-like hydrolase superfamily. CbbY/CbbZ/Gph/YieH family.</text>
</comment>
<dbReference type="SFLD" id="SFLDS00003">
    <property type="entry name" value="Haloacid_Dehalogenase"/>
    <property type="match status" value="1"/>
</dbReference>
<dbReference type="Proteomes" id="UP000662914">
    <property type="component" value="Chromosome"/>
</dbReference>
<dbReference type="SUPFAM" id="SSF56784">
    <property type="entry name" value="HAD-like"/>
    <property type="match status" value="1"/>
</dbReference>
<dbReference type="GO" id="GO:0006281">
    <property type="term" value="P:DNA repair"/>
    <property type="evidence" value="ECO:0007669"/>
    <property type="project" value="TreeGrafter"/>
</dbReference>
<comment type="catalytic activity">
    <reaction evidence="1">
        <text>2-phosphoglycolate + H2O = glycolate + phosphate</text>
        <dbReference type="Rhea" id="RHEA:14369"/>
        <dbReference type="ChEBI" id="CHEBI:15377"/>
        <dbReference type="ChEBI" id="CHEBI:29805"/>
        <dbReference type="ChEBI" id="CHEBI:43474"/>
        <dbReference type="ChEBI" id="CHEBI:58033"/>
        <dbReference type="EC" id="3.1.3.18"/>
    </reaction>
</comment>
<dbReference type="InterPro" id="IPR023214">
    <property type="entry name" value="HAD_sf"/>
</dbReference>
<evidence type="ECO:0000256" key="2">
    <source>
        <dbReference type="ARBA" id="ARBA00004818"/>
    </source>
</evidence>
<reference evidence="5" key="1">
    <citation type="journal article" name="DNA Res.">
        <title>The physiological potential of anammox bacteria as revealed by their core genome structure.</title>
        <authorList>
            <person name="Okubo T."/>
            <person name="Toyoda A."/>
            <person name="Fukuhara K."/>
            <person name="Uchiyama I."/>
            <person name="Harigaya Y."/>
            <person name="Kuroiwa M."/>
            <person name="Suzuki T."/>
            <person name="Murakami Y."/>
            <person name="Suwa Y."/>
            <person name="Takami H."/>
        </authorList>
    </citation>
    <scope>NUCLEOTIDE SEQUENCE</scope>
    <source>
        <strain evidence="5">317325-3</strain>
    </source>
</reference>
<dbReference type="InterPro" id="IPR023198">
    <property type="entry name" value="PGP-like_dom2"/>
</dbReference>
<dbReference type="AlphaFoldDB" id="A0A809S6E0"/>
<comment type="pathway">
    <text evidence="2">Organic acid metabolism; glycolate biosynthesis; glycolate from 2-phosphoglycolate: step 1/1.</text>
</comment>
<sequence length="219" mass="22902">MDADILFDLDGTLIDSSPGILASFGRILAADGLRPAVPLEASLIGPPLMVTLRQVSGLADEARLARLAEAFKADYDSAGCLATEMFPGVAAGLAQLAAAGARLFIVTNKRMVPTRRILEALGLAQCFAGIHTRDETEPPAVSKAAVTKRLVAHYGIDPARTCFVGDSDEDAAAARENGLPFIHATYGYGGSALPVRPHAVLERFAELPSLLGRLLAAAP</sequence>
<proteinExistence type="inferred from homology"/>
<evidence type="ECO:0000256" key="1">
    <source>
        <dbReference type="ARBA" id="ARBA00000830"/>
    </source>
</evidence>
<organism evidence="5 6">
    <name type="scientific">Candidatus Desulfobacillus denitrificans</name>
    <dbReference type="NCBI Taxonomy" id="2608985"/>
    <lineage>
        <taxon>Bacteria</taxon>
        <taxon>Pseudomonadati</taxon>
        <taxon>Pseudomonadota</taxon>
        <taxon>Betaproteobacteria</taxon>
        <taxon>Candidatus Desulfobacillus</taxon>
    </lineage>
</organism>
<evidence type="ECO:0000313" key="6">
    <source>
        <dbReference type="Proteomes" id="UP000662914"/>
    </source>
</evidence>
<protein>
    <recommendedName>
        <fullName evidence="4">phosphoglycolate phosphatase</fullName>
        <ecNumber evidence="4">3.1.3.18</ecNumber>
    </recommendedName>
</protein>
<dbReference type="KEGG" id="ddz:DSYM_23400"/>
<dbReference type="InterPro" id="IPR041492">
    <property type="entry name" value="HAD_2"/>
</dbReference>
<dbReference type="PANTHER" id="PTHR43434">
    <property type="entry name" value="PHOSPHOGLYCOLATE PHOSPHATASE"/>
    <property type="match status" value="1"/>
</dbReference>
<evidence type="ECO:0000256" key="3">
    <source>
        <dbReference type="ARBA" id="ARBA00006171"/>
    </source>
</evidence>
<dbReference type="Pfam" id="PF13419">
    <property type="entry name" value="HAD_2"/>
    <property type="match status" value="1"/>
</dbReference>
<evidence type="ECO:0000313" key="5">
    <source>
        <dbReference type="EMBL" id="BBO21641.1"/>
    </source>
</evidence>
<gene>
    <name evidence="5" type="ORF">DSYM_23400</name>
</gene>
<accession>A0A809S6E0</accession>
<dbReference type="Gene3D" id="1.10.150.240">
    <property type="entry name" value="Putative phosphatase, domain 2"/>
    <property type="match status" value="1"/>
</dbReference>
<dbReference type="PANTHER" id="PTHR43434:SF1">
    <property type="entry name" value="PHOSPHOGLYCOLATE PHOSPHATASE"/>
    <property type="match status" value="1"/>
</dbReference>
<dbReference type="Gene3D" id="3.40.50.1000">
    <property type="entry name" value="HAD superfamily/HAD-like"/>
    <property type="match status" value="1"/>
</dbReference>
<dbReference type="InterPro" id="IPR036412">
    <property type="entry name" value="HAD-like_sf"/>
</dbReference>
<evidence type="ECO:0000256" key="4">
    <source>
        <dbReference type="ARBA" id="ARBA00013078"/>
    </source>
</evidence>
<dbReference type="SFLD" id="SFLDG01129">
    <property type="entry name" value="C1.5:_HAD__Beta-PGM__Phosphata"/>
    <property type="match status" value="1"/>
</dbReference>
<dbReference type="EC" id="3.1.3.18" evidence="4"/>
<keyword evidence="5" id="KW-0378">Hydrolase</keyword>
<name>A0A809S6E0_9PROT</name>
<dbReference type="InterPro" id="IPR050155">
    <property type="entry name" value="HAD-like_hydrolase_sf"/>
</dbReference>